<dbReference type="InterPro" id="IPR007553">
    <property type="entry name" value="2-thiour_desulf"/>
</dbReference>
<dbReference type="PANTHER" id="PTHR30087">
    <property type="entry name" value="INNER MEMBRANE PROTEIN"/>
    <property type="match status" value="1"/>
</dbReference>
<evidence type="ECO:0000313" key="3">
    <source>
        <dbReference type="Proteomes" id="UP000247584"/>
    </source>
</evidence>
<accession>A0ABX5PJ99</accession>
<dbReference type="Proteomes" id="UP000247584">
    <property type="component" value="Unassembled WGS sequence"/>
</dbReference>
<dbReference type="EMBL" id="QJSY01000035">
    <property type="protein sequence ID" value="PYE55994.1"/>
    <property type="molecule type" value="Genomic_DNA"/>
</dbReference>
<proteinExistence type="predicted"/>
<evidence type="ECO:0000313" key="2">
    <source>
        <dbReference type="EMBL" id="PYE55994.1"/>
    </source>
</evidence>
<protein>
    <submittedName>
        <fullName evidence="2">Uncharacterized protein YbbK (DUF523 family)</fullName>
    </submittedName>
</protein>
<organism evidence="2 3">
    <name type="scientific">Shewanella chilikensis</name>
    <dbReference type="NCBI Taxonomy" id="558541"/>
    <lineage>
        <taxon>Bacteria</taxon>
        <taxon>Pseudomonadati</taxon>
        <taxon>Pseudomonadota</taxon>
        <taxon>Gammaproteobacteria</taxon>
        <taxon>Alteromonadales</taxon>
        <taxon>Shewanellaceae</taxon>
        <taxon>Shewanella</taxon>
    </lineage>
</organism>
<dbReference type="PANTHER" id="PTHR30087:SF1">
    <property type="entry name" value="HYPOTHETICAL CYTOSOLIC PROTEIN"/>
    <property type="match status" value="1"/>
</dbReference>
<dbReference type="Pfam" id="PF04463">
    <property type="entry name" value="2-thiour_desulf"/>
    <property type="match status" value="1"/>
</dbReference>
<feature type="compositionally biased region" description="Basic and acidic residues" evidence="1">
    <location>
        <begin position="7"/>
        <end position="16"/>
    </location>
</feature>
<evidence type="ECO:0000256" key="1">
    <source>
        <dbReference type="SAM" id="MobiDB-lite"/>
    </source>
</evidence>
<feature type="region of interest" description="Disordered" evidence="1">
    <location>
        <begin position="1"/>
        <end position="26"/>
    </location>
</feature>
<sequence length="185" mass="19892">MPGVNRSSEESGKSDKSGQSMSAEISNTAKPNRILISACLLGQEVRYDGGHNLLNDARMQLWQAQGRFVPFCPECAGGLPTPRAPAEQIQGRVLTCDGEDVTEAFERGAELALAKAQQQQVVAAILKARSPSCGKGKIYDGSFSRQLIEGDGVTAALLMRHGIQVFSEFELDAAEKYLTECDKSA</sequence>
<gene>
    <name evidence="2" type="ORF">C8J23_1357</name>
</gene>
<name>A0ABX5PJ99_9GAMM</name>
<comment type="caution">
    <text evidence="2">The sequence shown here is derived from an EMBL/GenBank/DDBJ whole genome shotgun (WGS) entry which is preliminary data.</text>
</comment>
<keyword evidence="3" id="KW-1185">Reference proteome</keyword>
<reference evidence="2 3" key="1">
    <citation type="submission" date="2018-06" db="EMBL/GenBank/DDBJ databases">
        <title>Genomic Encyclopedia of Type Strains, Phase III (KMG-III): the genomes of soil and plant-associated and newly described type strains.</title>
        <authorList>
            <person name="Whitman W."/>
        </authorList>
    </citation>
    <scope>NUCLEOTIDE SEQUENCE [LARGE SCALE GENOMIC DNA]</scope>
    <source>
        <strain evidence="2 3">JC5</strain>
    </source>
</reference>